<dbReference type="Pfam" id="PF12833">
    <property type="entry name" value="HTH_18"/>
    <property type="match status" value="1"/>
</dbReference>
<dbReference type="RefSeq" id="WP_102629520.1">
    <property type="nucleotide sequence ID" value="NZ_PDOH01000056.1"/>
</dbReference>
<accession>A0A2N7TH49</accession>
<evidence type="ECO:0000256" key="1">
    <source>
        <dbReference type="ARBA" id="ARBA00023015"/>
    </source>
</evidence>
<keyword evidence="2" id="KW-0238">DNA-binding</keyword>
<evidence type="ECO:0000313" key="7">
    <source>
        <dbReference type="Proteomes" id="UP000235346"/>
    </source>
</evidence>
<dbReference type="PROSITE" id="PS01124">
    <property type="entry name" value="HTH_ARAC_FAMILY_2"/>
    <property type="match status" value="1"/>
</dbReference>
<sequence>MSDALERAVPVFKLYGETQHWPTPDLLHCELIRERSGPHDWHIPPHRHADLMHLLYIRRGEGELHLEGVGHPIAGPNVLVVPAMVIHGFDFERDTDGYAITLSRPLIGELAERLGSRGQTFFQAAHFPLADQPEAAAIDTLVTQLHAEYRYPAAGREPMLHAMIQALAVLVARRGERRRIHQLPNRDKGYAHLVRYQTLVERHYREQPSVASLADRLGITGTYLNTLCQRLAGASAQRLLHERVMLEAKRLLTYTRMTVSQVANALGFSEPAYFTRFFKRHTGLSPKAFRQRQQ</sequence>
<dbReference type="InterPro" id="IPR018060">
    <property type="entry name" value="HTH_AraC"/>
</dbReference>
<reference evidence="6 7" key="1">
    <citation type="submission" date="2018-01" db="EMBL/GenBank/DDBJ databases">
        <title>Halomonas endophytica sp. nov., isolated from storage liquid in the stems of Populus euphratica.</title>
        <authorList>
            <person name="Chen C."/>
        </authorList>
    </citation>
    <scope>NUCLEOTIDE SEQUENCE [LARGE SCALE GENOMIC DNA]</scope>
    <source>
        <strain evidence="6 7">DSM 26881</strain>
    </source>
</reference>
<dbReference type="Gene3D" id="2.60.120.10">
    <property type="entry name" value="Jelly Rolls"/>
    <property type="match status" value="1"/>
</dbReference>
<dbReference type="SUPFAM" id="SSF46689">
    <property type="entry name" value="Homeodomain-like"/>
    <property type="match status" value="1"/>
</dbReference>
<comment type="caution">
    <text evidence="6">The sequence shown here is derived from an EMBL/GenBank/DDBJ whole genome shotgun (WGS) entry which is preliminary data.</text>
</comment>
<keyword evidence="1" id="KW-0805">Transcription regulation</keyword>
<gene>
    <name evidence="6" type="ORF">C1H66_19425</name>
</gene>
<dbReference type="InterPro" id="IPR047264">
    <property type="entry name" value="Cupin_HpaA-like_N"/>
</dbReference>
<dbReference type="SUPFAM" id="SSF51215">
    <property type="entry name" value="Regulatory protein AraC"/>
    <property type="match status" value="1"/>
</dbReference>
<dbReference type="Proteomes" id="UP000235346">
    <property type="component" value="Unassembled WGS sequence"/>
</dbReference>
<dbReference type="Pfam" id="PF02311">
    <property type="entry name" value="AraC_binding"/>
    <property type="match status" value="1"/>
</dbReference>
<evidence type="ECO:0000313" key="6">
    <source>
        <dbReference type="EMBL" id="PMR67504.1"/>
    </source>
</evidence>
<dbReference type="InterPro" id="IPR009057">
    <property type="entry name" value="Homeodomain-like_sf"/>
</dbReference>
<dbReference type="EMBL" id="PNRE01000090">
    <property type="protein sequence ID" value="PMR67504.1"/>
    <property type="molecule type" value="Genomic_DNA"/>
</dbReference>
<keyword evidence="7" id="KW-1185">Reference proteome</keyword>
<dbReference type="SMART" id="SM00342">
    <property type="entry name" value="HTH_ARAC"/>
    <property type="match status" value="1"/>
</dbReference>
<dbReference type="PANTHER" id="PTHR43280:SF32">
    <property type="entry name" value="TRANSCRIPTIONAL REGULATORY PROTEIN"/>
    <property type="match status" value="1"/>
</dbReference>
<keyword evidence="4" id="KW-0804">Transcription</keyword>
<dbReference type="AlphaFoldDB" id="A0A2N7TH49"/>
<name>A0A2N7TH49_9GAMM</name>
<protein>
    <submittedName>
        <fullName evidence="6">AraC family transcriptional regulator</fullName>
    </submittedName>
</protein>
<evidence type="ECO:0000256" key="4">
    <source>
        <dbReference type="ARBA" id="ARBA00023163"/>
    </source>
</evidence>
<proteinExistence type="predicted"/>
<dbReference type="CDD" id="cd06999">
    <property type="entry name" value="cupin_HpaA-like_N"/>
    <property type="match status" value="1"/>
</dbReference>
<evidence type="ECO:0000259" key="5">
    <source>
        <dbReference type="PROSITE" id="PS01124"/>
    </source>
</evidence>
<dbReference type="PANTHER" id="PTHR43280">
    <property type="entry name" value="ARAC-FAMILY TRANSCRIPTIONAL REGULATOR"/>
    <property type="match status" value="1"/>
</dbReference>
<dbReference type="PRINTS" id="PR00032">
    <property type="entry name" value="HTHARAC"/>
</dbReference>
<evidence type="ECO:0000256" key="3">
    <source>
        <dbReference type="ARBA" id="ARBA00023159"/>
    </source>
</evidence>
<dbReference type="GO" id="GO:0043565">
    <property type="term" value="F:sequence-specific DNA binding"/>
    <property type="evidence" value="ECO:0007669"/>
    <property type="project" value="InterPro"/>
</dbReference>
<evidence type="ECO:0000256" key="2">
    <source>
        <dbReference type="ARBA" id="ARBA00023125"/>
    </source>
</evidence>
<feature type="domain" description="HTH araC/xylS-type" evidence="5">
    <location>
        <begin position="194"/>
        <end position="292"/>
    </location>
</feature>
<dbReference type="Gene3D" id="1.10.10.60">
    <property type="entry name" value="Homeodomain-like"/>
    <property type="match status" value="1"/>
</dbReference>
<dbReference type="InterPro" id="IPR037923">
    <property type="entry name" value="HTH-like"/>
</dbReference>
<dbReference type="InterPro" id="IPR020449">
    <property type="entry name" value="Tscrpt_reg_AraC-type_HTH"/>
</dbReference>
<dbReference type="GO" id="GO:0003700">
    <property type="term" value="F:DNA-binding transcription factor activity"/>
    <property type="evidence" value="ECO:0007669"/>
    <property type="project" value="InterPro"/>
</dbReference>
<dbReference type="OrthoDB" id="9814125at2"/>
<keyword evidence="3" id="KW-0010">Activator</keyword>
<organism evidence="6 7">
    <name type="scientific">Halomonas heilongjiangensis</name>
    <dbReference type="NCBI Taxonomy" id="1387883"/>
    <lineage>
        <taxon>Bacteria</taxon>
        <taxon>Pseudomonadati</taxon>
        <taxon>Pseudomonadota</taxon>
        <taxon>Gammaproteobacteria</taxon>
        <taxon>Oceanospirillales</taxon>
        <taxon>Halomonadaceae</taxon>
        <taxon>Halomonas</taxon>
    </lineage>
</organism>
<dbReference type="InterPro" id="IPR014710">
    <property type="entry name" value="RmlC-like_jellyroll"/>
</dbReference>
<dbReference type="InterPro" id="IPR003313">
    <property type="entry name" value="AraC-bd"/>
</dbReference>